<dbReference type="CDD" id="cd01314">
    <property type="entry name" value="D-HYD"/>
    <property type="match status" value="1"/>
</dbReference>
<organism evidence="10 11">
    <name type="scientific">Coleophoma crateriformis</name>
    <dbReference type="NCBI Taxonomy" id="565419"/>
    <lineage>
        <taxon>Eukaryota</taxon>
        <taxon>Fungi</taxon>
        <taxon>Dikarya</taxon>
        <taxon>Ascomycota</taxon>
        <taxon>Pezizomycotina</taxon>
        <taxon>Leotiomycetes</taxon>
        <taxon>Helotiales</taxon>
        <taxon>Dermateaceae</taxon>
        <taxon>Coleophoma</taxon>
    </lineage>
</organism>
<dbReference type="NCBIfam" id="TIGR02033">
    <property type="entry name" value="D-hydantoinase"/>
    <property type="match status" value="1"/>
</dbReference>
<keyword evidence="5" id="KW-0378">Hydrolase</keyword>
<evidence type="ECO:0000256" key="6">
    <source>
        <dbReference type="ARBA" id="ARBA00036696"/>
    </source>
</evidence>
<evidence type="ECO:0000256" key="1">
    <source>
        <dbReference type="ARBA" id="ARBA00001947"/>
    </source>
</evidence>
<dbReference type="SUPFAM" id="SSF51556">
    <property type="entry name" value="Metallo-dependent hydrolases"/>
    <property type="match status" value="1"/>
</dbReference>
<evidence type="ECO:0000256" key="4">
    <source>
        <dbReference type="ARBA" id="ARBA00022723"/>
    </source>
</evidence>
<dbReference type="AlphaFoldDB" id="A0A3D8SX83"/>
<keyword evidence="11" id="KW-1185">Reference proteome</keyword>
<dbReference type="EMBL" id="PDLN01000003">
    <property type="protein sequence ID" value="RDW90932.1"/>
    <property type="molecule type" value="Genomic_DNA"/>
</dbReference>
<protein>
    <recommendedName>
        <fullName evidence="7">dihydropyrimidinase</fullName>
        <ecNumber evidence="7">3.5.2.2</ecNumber>
    </recommendedName>
</protein>
<evidence type="ECO:0000256" key="2">
    <source>
        <dbReference type="ARBA" id="ARBA00008829"/>
    </source>
</evidence>
<feature type="domain" description="Amidohydrolase-related" evidence="9">
    <location>
        <begin position="65"/>
        <end position="463"/>
    </location>
</feature>
<dbReference type="PANTHER" id="PTHR11647">
    <property type="entry name" value="HYDRANTOINASE/DIHYDROPYRIMIDINASE FAMILY MEMBER"/>
    <property type="match status" value="1"/>
</dbReference>
<evidence type="ECO:0000256" key="7">
    <source>
        <dbReference type="ARBA" id="ARBA00039113"/>
    </source>
</evidence>
<gene>
    <name evidence="10" type="ORF">BP5796_02097</name>
</gene>
<comment type="caution">
    <text evidence="10">The sequence shown here is derived from an EMBL/GenBank/DDBJ whole genome shotgun (WGS) entry which is preliminary data.</text>
</comment>
<evidence type="ECO:0000259" key="9">
    <source>
        <dbReference type="Pfam" id="PF01979"/>
    </source>
</evidence>
<reference evidence="10 11" key="1">
    <citation type="journal article" date="2018" name="IMA Fungus">
        <title>IMA Genome-F 9: Draft genome sequence of Annulohypoxylon stygium, Aspergillus mulundensis, Berkeleyomyces basicola (syn. Thielaviopsis basicola), Ceratocystis smalleyi, two Cercospora beticola strains, Coleophoma cylindrospora, Fusarium fracticaudum, Phialophora cf. hyalina, and Morchella septimelata.</title>
        <authorList>
            <person name="Wingfield B.D."/>
            <person name="Bills G.F."/>
            <person name="Dong Y."/>
            <person name="Huang W."/>
            <person name="Nel W.J."/>
            <person name="Swalarsk-Parry B.S."/>
            <person name="Vaghefi N."/>
            <person name="Wilken P.M."/>
            <person name="An Z."/>
            <person name="de Beer Z.W."/>
            <person name="De Vos L."/>
            <person name="Chen L."/>
            <person name="Duong T.A."/>
            <person name="Gao Y."/>
            <person name="Hammerbacher A."/>
            <person name="Kikkert J.R."/>
            <person name="Li Y."/>
            <person name="Li H."/>
            <person name="Li K."/>
            <person name="Li Q."/>
            <person name="Liu X."/>
            <person name="Ma X."/>
            <person name="Naidoo K."/>
            <person name="Pethybridge S.J."/>
            <person name="Sun J."/>
            <person name="Steenkamp E.T."/>
            <person name="van der Nest M.A."/>
            <person name="van Wyk S."/>
            <person name="Wingfield M.J."/>
            <person name="Xiong C."/>
            <person name="Yue Q."/>
            <person name="Zhang X."/>
        </authorList>
    </citation>
    <scope>NUCLEOTIDE SEQUENCE [LARGE SCALE GENOMIC DNA]</scope>
    <source>
        <strain evidence="10 11">BP5796</strain>
    </source>
</reference>
<dbReference type="InterPro" id="IPR006680">
    <property type="entry name" value="Amidohydro-rel"/>
</dbReference>
<dbReference type="Pfam" id="PF01979">
    <property type="entry name" value="Amidohydro_1"/>
    <property type="match status" value="1"/>
</dbReference>
<evidence type="ECO:0000313" key="10">
    <source>
        <dbReference type="EMBL" id="RDW90932.1"/>
    </source>
</evidence>
<comment type="cofactor">
    <cofactor evidence="1">
        <name>Zn(2+)</name>
        <dbReference type="ChEBI" id="CHEBI:29105"/>
    </cofactor>
</comment>
<dbReference type="FunFam" id="3.20.20.140:FF:000217">
    <property type="entry name" value="Dihydropyrimidinase-related protein 1"/>
    <property type="match status" value="1"/>
</dbReference>
<dbReference type="GO" id="GO:0046872">
    <property type="term" value="F:metal ion binding"/>
    <property type="evidence" value="ECO:0007669"/>
    <property type="project" value="UniProtKB-KW"/>
</dbReference>
<dbReference type="InterPro" id="IPR032466">
    <property type="entry name" value="Metal_Hydrolase"/>
</dbReference>
<dbReference type="SUPFAM" id="SSF51338">
    <property type="entry name" value="Composite domain of metallo-dependent hydrolases"/>
    <property type="match status" value="1"/>
</dbReference>
<dbReference type="GO" id="GO:0005737">
    <property type="term" value="C:cytoplasm"/>
    <property type="evidence" value="ECO:0007669"/>
    <property type="project" value="InterPro"/>
</dbReference>
<sequence>MSVQSPTNTSFEVDLLILNGTIVSPSDLIHAPASDIAIKDGKILCVGALQGLFAAKRVIDAKGGYVTPGGIDSHVHLSQQNSIGAVGDKFESGTRSAIAGGTTTVICFAFQAKTDESVLPVVEEYHKKAAGFSYCDYAFHMILTNPTRSIVEQELPILVEQGITSVKLYMTYDALKLGDRQILDVMIAARALGMTTMVHAENADMIALITEQLYEQGKTDPYYHAISRPKISEDEATYRAISMAQLIDAPILLVHISSAVAAKHIKDAQTKLLPIHAETCPQYLYLLSEKLHGENFEGAKHVCSPPLRDSMADLDALWDGIANGTFTILSSDHAPFVFDSPMGKKLGLKDGVSRFTAIPNGLPGIETRMPLLYKGVQAGRISIQKFVEVACANPARLYGLRDKGSIAPGYDADVVIWYKDNDTDFKLFALKNEMLHHNIDYTPFEDMEFGNWPKYTIIRGNVVWARDEGGILGTKTDGQFIRRGKAGLRQPRNKFVNEWIPQYRGRVPNNHE</sequence>
<dbReference type="InterPro" id="IPR050378">
    <property type="entry name" value="Metallo-dep_Hydrolases_sf"/>
</dbReference>
<dbReference type="Gene3D" id="3.20.20.140">
    <property type="entry name" value="Metal-dependent hydrolases"/>
    <property type="match status" value="1"/>
</dbReference>
<keyword evidence="4" id="KW-0479">Metal-binding</keyword>
<accession>A0A3D8SX83</accession>
<evidence type="ECO:0000256" key="8">
    <source>
        <dbReference type="PIRSR" id="PIRSR611778-50"/>
    </source>
</evidence>
<keyword evidence="3" id="KW-0597">Phosphoprotein</keyword>
<dbReference type="InterPro" id="IPR011059">
    <property type="entry name" value="Metal-dep_hydrolase_composite"/>
</dbReference>
<dbReference type="Gene3D" id="2.30.40.10">
    <property type="entry name" value="Urease, subunit C, domain 1"/>
    <property type="match status" value="1"/>
</dbReference>
<dbReference type="EC" id="3.5.2.2" evidence="7"/>
<evidence type="ECO:0000256" key="5">
    <source>
        <dbReference type="ARBA" id="ARBA00022801"/>
    </source>
</evidence>
<evidence type="ECO:0000313" key="11">
    <source>
        <dbReference type="Proteomes" id="UP000256328"/>
    </source>
</evidence>
<dbReference type="PANTHER" id="PTHR11647:SF1">
    <property type="entry name" value="COLLAPSIN RESPONSE MEDIATOR PROTEIN"/>
    <property type="match status" value="1"/>
</dbReference>
<dbReference type="InterPro" id="IPR011778">
    <property type="entry name" value="Hydantoinase/dihydroPyrase"/>
</dbReference>
<feature type="modified residue" description="N6-carboxylysine" evidence="8">
    <location>
        <position position="167"/>
    </location>
</feature>
<evidence type="ECO:0000256" key="3">
    <source>
        <dbReference type="ARBA" id="ARBA00022553"/>
    </source>
</evidence>
<comment type="PTM">
    <text evidence="8">Carbamylation allows a single lysine to coordinate two divalent metal cations.</text>
</comment>
<comment type="similarity">
    <text evidence="2">Belongs to the metallo-dependent hydrolases superfamily. Hydantoinase/dihydropyrimidinase family.</text>
</comment>
<dbReference type="Proteomes" id="UP000256328">
    <property type="component" value="Unassembled WGS sequence"/>
</dbReference>
<comment type="catalytic activity">
    <reaction evidence="6">
        <text>5,6-dihydrouracil + H2O = 3-(carbamoylamino)propanoate + H(+)</text>
        <dbReference type="Rhea" id="RHEA:16121"/>
        <dbReference type="ChEBI" id="CHEBI:11892"/>
        <dbReference type="ChEBI" id="CHEBI:15377"/>
        <dbReference type="ChEBI" id="CHEBI:15378"/>
        <dbReference type="ChEBI" id="CHEBI:15901"/>
        <dbReference type="EC" id="3.5.2.2"/>
    </reaction>
</comment>
<proteinExistence type="inferred from homology"/>
<dbReference type="OrthoDB" id="1924787at2759"/>
<dbReference type="GO" id="GO:0004157">
    <property type="term" value="F:dihydropyrimidinase activity"/>
    <property type="evidence" value="ECO:0007669"/>
    <property type="project" value="UniProtKB-EC"/>
</dbReference>
<name>A0A3D8SX83_9HELO</name>